<evidence type="ECO:0000256" key="2">
    <source>
        <dbReference type="SAM" id="SignalP"/>
    </source>
</evidence>
<evidence type="ECO:0000313" key="3">
    <source>
        <dbReference type="EMBL" id="TDC62523.1"/>
    </source>
</evidence>
<gene>
    <name evidence="3" type="ORF">E1283_33945</name>
</gene>
<evidence type="ECO:0000313" key="4">
    <source>
        <dbReference type="Proteomes" id="UP000295345"/>
    </source>
</evidence>
<feature type="region of interest" description="Disordered" evidence="1">
    <location>
        <begin position="111"/>
        <end position="135"/>
    </location>
</feature>
<feature type="chain" id="PRO_5020995858" evidence="2">
    <location>
        <begin position="21"/>
        <end position="135"/>
    </location>
</feature>
<feature type="compositionally biased region" description="Low complexity" evidence="1">
    <location>
        <begin position="16"/>
        <end position="34"/>
    </location>
</feature>
<name>A0A4R4SLS1_9ACTN</name>
<keyword evidence="4" id="KW-1185">Reference proteome</keyword>
<dbReference type="Proteomes" id="UP000295345">
    <property type="component" value="Unassembled WGS sequence"/>
</dbReference>
<accession>A0A4R4SLS1</accession>
<feature type="region of interest" description="Disordered" evidence="1">
    <location>
        <begin position="16"/>
        <end position="49"/>
    </location>
</feature>
<organism evidence="3 4">
    <name type="scientific">Streptomyces hainanensis</name>
    <dbReference type="NCBI Taxonomy" id="402648"/>
    <lineage>
        <taxon>Bacteria</taxon>
        <taxon>Bacillati</taxon>
        <taxon>Actinomycetota</taxon>
        <taxon>Actinomycetes</taxon>
        <taxon>Kitasatosporales</taxon>
        <taxon>Streptomycetaceae</taxon>
        <taxon>Streptomyces</taxon>
    </lineage>
</organism>
<feature type="non-terminal residue" evidence="3">
    <location>
        <position position="135"/>
    </location>
</feature>
<comment type="caution">
    <text evidence="3">The sequence shown here is derived from an EMBL/GenBank/DDBJ whole genome shotgun (WGS) entry which is preliminary data.</text>
</comment>
<evidence type="ECO:0000256" key="1">
    <source>
        <dbReference type="SAM" id="MobiDB-lite"/>
    </source>
</evidence>
<dbReference type="AlphaFoldDB" id="A0A4R4SLS1"/>
<sequence length="135" mass="13144">MALILPLGLAVSGPASSAAAATPAAGTPVPGAAPGDEEWEPQEPLAEVGTLSPRQRELAALDFPGAGAPAPAGEFTLTAGSDLSGRIADLTAALPRQGVQNLLAQANRTLGDGGACADPFGGGDPTSPTDPTPKP</sequence>
<dbReference type="EMBL" id="SMKI01000637">
    <property type="protein sequence ID" value="TDC62523.1"/>
    <property type="molecule type" value="Genomic_DNA"/>
</dbReference>
<proteinExistence type="predicted"/>
<reference evidence="3 4" key="1">
    <citation type="submission" date="2019-03" db="EMBL/GenBank/DDBJ databases">
        <title>Draft genome sequences of novel Actinobacteria.</title>
        <authorList>
            <person name="Sahin N."/>
            <person name="Ay H."/>
            <person name="Saygin H."/>
        </authorList>
    </citation>
    <scope>NUCLEOTIDE SEQUENCE [LARGE SCALE GENOMIC DNA]</scope>
    <source>
        <strain evidence="3 4">DSM 41900</strain>
    </source>
</reference>
<protein>
    <submittedName>
        <fullName evidence="3">Uncharacterized protein</fullName>
    </submittedName>
</protein>
<keyword evidence="2" id="KW-0732">Signal</keyword>
<feature type="signal peptide" evidence="2">
    <location>
        <begin position="1"/>
        <end position="20"/>
    </location>
</feature>